<protein>
    <recommendedName>
        <fullName evidence="15">Sodium-dependent multivitamin transporter</fullName>
    </recommendedName>
</protein>
<evidence type="ECO:0008006" key="15">
    <source>
        <dbReference type="Google" id="ProtNLM"/>
    </source>
</evidence>
<feature type="transmembrane region" description="Helical" evidence="12">
    <location>
        <begin position="78"/>
        <end position="100"/>
    </location>
</feature>
<dbReference type="PROSITE" id="PS50283">
    <property type="entry name" value="NA_SOLUT_SYMP_3"/>
    <property type="match status" value="1"/>
</dbReference>
<keyword evidence="6 12" id="KW-1133">Transmembrane helix</keyword>
<dbReference type="AlphaFoldDB" id="A0AAD9KGP0"/>
<organism evidence="13 14">
    <name type="scientific">Ridgeia piscesae</name>
    <name type="common">Tubeworm</name>
    <dbReference type="NCBI Taxonomy" id="27915"/>
    <lineage>
        <taxon>Eukaryota</taxon>
        <taxon>Metazoa</taxon>
        <taxon>Spiralia</taxon>
        <taxon>Lophotrochozoa</taxon>
        <taxon>Annelida</taxon>
        <taxon>Polychaeta</taxon>
        <taxon>Sedentaria</taxon>
        <taxon>Canalipalpata</taxon>
        <taxon>Sabellida</taxon>
        <taxon>Siboglinidae</taxon>
        <taxon>Ridgeia</taxon>
    </lineage>
</organism>
<keyword evidence="8" id="KW-0406">Ion transport</keyword>
<dbReference type="GO" id="GO:0005886">
    <property type="term" value="C:plasma membrane"/>
    <property type="evidence" value="ECO:0007669"/>
    <property type="project" value="UniProtKB-SubCell"/>
</dbReference>
<feature type="transmembrane region" description="Helical" evidence="12">
    <location>
        <begin position="152"/>
        <end position="171"/>
    </location>
</feature>
<keyword evidence="9 12" id="KW-0472">Membrane</keyword>
<dbReference type="Gene3D" id="1.20.1730.10">
    <property type="entry name" value="Sodium/glucose cotransporter"/>
    <property type="match status" value="1"/>
</dbReference>
<sequence length="581" mass="63731">MFTGWDYAVFLLMLSGSLVIGVFHGFRARKNKTTKEFLMAGRQMGVLPVSLSLLASFMSAITVLGIPAEMYVYGTQYSMVVIGYAIMIPLAAHFFLPVFYNLNLTSVFEYLEMRFDKGLRMFVYVMYIIQSLMYMAIVLYTPALALNIVTGLNVWVCVLTVGIVCTIYTALGGMKATMWADVFQICTMFAGLFAVLGQGLYDHGGFNNLWRAMQETDRVEFFNFSLDPEVRHTVWALSLGGCFVWLSIYGVNQSQVQRALCTSSLRAGQIALWVNLPGLTLLLGLTCVVGFIVVAEYRNCDPLSTKDITKDQLLPLYVVQRLNVPGLPGLFTASVFSGALSSISGGLNSLAAVTLQDVVRHFWFPDMHEHRATFVSKCIAIGYGLLMMVLTYIASLLGGVLQAALGLFGMIGGPTLGLFILGMLFPWSNAKGAHAGFIAGLVMTMWLGIGAHIYKPYIPRAPVSTAGCDVINSTMWSTTTSAMYETTTPVPDPADAPGYLAFYRTSYLWYSLFAILVTNVVGLAVSFATGANKPKDVDPKLLTPFFHTFCCCLPPKLRQCLHCDVEFPEVGDLGAMLCFVV</sequence>
<dbReference type="GO" id="GO:0015293">
    <property type="term" value="F:symporter activity"/>
    <property type="evidence" value="ECO:0007669"/>
    <property type="project" value="TreeGrafter"/>
</dbReference>
<feature type="transmembrane region" description="Helical" evidence="12">
    <location>
        <begin position="437"/>
        <end position="454"/>
    </location>
</feature>
<dbReference type="Proteomes" id="UP001209878">
    <property type="component" value="Unassembled WGS sequence"/>
</dbReference>
<dbReference type="PANTHER" id="PTHR42985:SF40">
    <property type="entry name" value="LD47995P-RELATED"/>
    <property type="match status" value="1"/>
</dbReference>
<gene>
    <name evidence="13" type="ORF">NP493_1139g00049</name>
</gene>
<feature type="transmembrane region" description="Helical" evidence="12">
    <location>
        <begin position="46"/>
        <end position="66"/>
    </location>
</feature>
<evidence type="ECO:0000256" key="9">
    <source>
        <dbReference type="ARBA" id="ARBA00023136"/>
    </source>
</evidence>
<dbReference type="InterPro" id="IPR001734">
    <property type="entry name" value="Na/solute_symporter"/>
</dbReference>
<evidence type="ECO:0000256" key="10">
    <source>
        <dbReference type="ARBA" id="ARBA00023201"/>
    </source>
</evidence>
<keyword evidence="4" id="KW-1003">Cell membrane</keyword>
<evidence type="ECO:0000256" key="6">
    <source>
        <dbReference type="ARBA" id="ARBA00022989"/>
    </source>
</evidence>
<dbReference type="InterPro" id="IPR051163">
    <property type="entry name" value="Sodium:Solute_Symporter_SSF"/>
</dbReference>
<evidence type="ECO:0000313" key="13">
    <source>
        <dbReference type="EMBL" id="KAK2170807.1"/>
    </source>
</evidence>
<feature type="transmembrane region" description="Helical" evidence="12">
    <location>
        <begin position="507"/>
        <end position="531"/>
    </location>
</feature>
<dbReference type="EMBL" id="JAODUO010001138">
    <property type="protein sequence ID" value="KAK2170807.1"/>
    <property type="molecule type" value="Genomic_DNA"/>
</dbReference>
<evidence type="ECO:0000256" key="8">
    <source>
        <dbReference type="ARBA" id="ARBA00023065"/>
    </source>
</evidence>
<keyword evidence="10" id="KW-0739">Sodium transport</keyword>
<name>A0AAD9KGP0_RIDPI</name>
<feature type="transmembrane region" description="Helical" evidence="12">
    <location>
        <begin position="272"/>
        <end position="295"/>
    </location>
</feature>
<evidence type="ECO:0000256" key="1">
    <source>
        <dbReference type="ARBA" id="ARBA00004651"/>
    </source>
</evidence>
<dbReference type="InterPro" id="IPR038377">
    <property type="entry name" value="Na/Glc_symporter_sf"/>
</dbReference>
<evidence type="ECO:0000256" key="11">
    <source>
        <dbReference type="RuleBase" id="RU362091"/>
    </source>
</evidence>
<dbReference type="CDD" id="cd11492">
    <property type="entry name" value="SLC5sbd_NIS-SMVT"/>
    <property type="match status" value="1"/>
</dbReference>
<feature type="transmembrane region" description="Helical" evidence="12">
    <location>
        <begin position="374"/>
        <end position="394"/>
    </location>
</feature>
<keyword evidence="3" id="KW-0813">Transport</keyword>
<feature type="transmembrane region" description="Helical" evidence="12">
    <location>
        <begin position="178"/>
        <end position="201"/>
    </location>
</feature>
<feature type="transmembrane region" description="Helical" evidence="12">
    <location>
        <begin position="121"/>
        <end position="140"/>
    </location>
</feature>
<keyword evidence="5 12" id="KW-0812">Transmembrane</keyword>
<reference evidence="13" key="1">
    <citation type="journal article" date="2023" name="Mol. Biol. Evol.">
        <title>Third-Generation Sequencing Reveals the Adaptive Role of the Epigenome in Three Deep-Sea Polychaetes.</title>
        <authorList>
            <person name="Perez M."/>
            <person name="Aroh O."/>
            <person name="Sun Y."/>
            <person name="Lan Y."/>
            <person name="Juniper S.K."/>
            <person name="Young C.R."/>
            <person name="Angers B."/>
            <person name="Qian P.Y."/>
        </authorList>
    </citation>
    <scope>NUCLEOTIDE SEQUENCE</scope>
    <source>
        <strain evidence="13">R07B-5</strain>
    </source>
</reference>
<evidence type="ECO:0000313" key="14">
    <source>
        <dbReference type="Proteomes" id="UP001209878"/>
    </source>
</evidence>
<feature type="transmembrane region" description="Helical" evidence="12">
    <location>
        <begin position="400"/>
        <end position="425"/>
    </location>
</feature>
<feature type="transmembrane region" description="Helical" evidence="12">
    <location>
        <begin position="330"/>
        <end position="353"/>
    </location>
</feature>
<dbReference type="PANTHER" id="PTHR42985">
    <property type="entry name" value="SODIUM-COUPLED MONOCARBOXYLATE TRANSPORTER"/>
    <property type="match status" value="1"/>
</dbReference>
<feature type="transmembrane region" description="Helical" evidence="12">
    <location>
        <begin position="232"/>
        <end position="251"/>
    </location>
</feature>
<dbReference type="Pfam" id="PF00474">
    <property type="entry name" value="SSF"/>
    <property type="match status" value="1"/>
</dbReference>
<comment type="caution">
    <text evidence="13">The sequence shown here is derived from an EMBL/GenBank/DDBJ whole genome shotgun (WGS) entry which is preliminary data.</text>
</comment>
<evidence type="ECO:0000256" key="3">
    <source>
        <dbReference type="ARBA" id="ARBA00022448"/>
    </source>
</evidence>
<evidence type="ECO:0000256" key="12">
    <source>
        <dbReference type="SAM" id="Phobius"/>
    </source>
</evidence>
<comment type="similarity">
    <text evidence="2 11">Belongs to the sodium:solute symporter (SSF) (TC 2.A.21) family.</text>
</comment>
<comment type="subcellular location">
    <subcellularLocation>
        <location evidence="1">Cell membrane</location>
        <topology evidence="1">Multi-pass membrane protein</topology>
    </subcellularLocation>
</comment>
<evidence type="ECO:0000256" key="5">
    <source>
        <dbReference type="ARBA" id="ARBA00022692"/>
    </source>
</evidence>
<evidence type="ECO:0000256" key="7">
    <source>
        <dbReference type="ARBA" id="ARBA00023053"/>
    </source>
</evidence>
<evidence type="ECO:0000256" key="2">
    <source>
        <dbReference type="ARBA" id="ARBA00006434"/>
    </source>
</evidence>
<accession>A0AAD9KGP0</accession>
<evidence type="ECO:0000256" key="4">
    <source>
        <dbReference type="ARBA" id="ARBA00022475"/>
    </source>
</evidence>
<keyword evidence="7" id="KW-0915">Sodium</keyword>
<dbReference type="GO" id="GO:0006814">
    <property type="term" value="P:sodium ion transport"/>
    <property type="evidence" value="ECO:0007669"/>
    <property type="project" value="UniProtKB-KW"/>
</dbReference>
<proteinExistence type="inferred from homology"/>
<dbReference type="NCBIfam" id="TIGR00813">
    <property type="entry name" value="sss"/>
    <property type="match status" value="1"/>
</dbReference>
<keyword evidence="14" id="KW-1185">Reference proteome</keyword>
<feature type="transmembrane region" description="Helical" evidence="12">
    <location>
        <begin position="6"/>
        <end position="26"/>
    </location>
</feature>